<name>A0A916QN03_9GAMM</name>
<keyword evidence="3" id="KW-1185">Reference proteome</keyword>
<proteinExistence type="predicted"/>
<reference evidence="2" key="1">
    <citation type="journal article" date="2014" name="Int. J. Syst. Evol. Microbiol.">
        <title>Complete genome sequence of Corynebacterium casei LMG S-19264T (=DSM 44701T), isolated from a smear-ripened cheese.</title>
        <authorList>
            <consortium name="US DOE Joint Genome Institute (JGI-PGF)"/>
            <person name="Walter F."/>
            <person name="Albersmeier A."/>
            <person name="Kalinowski J."/>
            <person name="Ruckert C."/>
        </authorList>
    </citation>
    <scope>NUCLEOTIDE SEQUENCE</scope>
    <source>
        <strain evidence="2">CGMCC 1.15425</strain>
    </source>
</reference>
<protein>
    <submittedName>
        <fullName evidence="2">Uncharacterized protein</fullName>
    </submittedName>
</protein>
<organism evidence="2 3">
    <name type="scientific">Pseudohongiella nitratireducens</name>
    <dbReference type="NCBI Taxonomy" id="1768907"/>
    <lineage>
        <taxon>Bacteria</taxon>
        <taxon>Pseudomonadati</taxon>
        <taxon>Pseudomonadota</taxon>
        <taxon>Gammaproteobacteria</taxon>
        <taxon>Pseudomonadales</taxon>
        <taxon>Pseudohongiellaceae</taxon>
        <taxon>Pseudohongiella</taxon>
    </lineage>
</organism>
<dbReference type="EMBL" id="BMIY01000010">
    <property type="protein sequence ID" value="GFZ80575.1"/>
    <property type="molecule type" value="Genomic_DNA"/>
</dbReference>
<accession>A0A916QN03</accession>
<evidence type="ECO:0000313" key="3">
    <source>
        <dbReference type="Proteomes" id="UP000627715"/>
    </source>
</evidence>
<reference evidence="2" key="2">
    <citation type="submission" date="2020-09" db="EMBL/GenBank/DDBJ databases">
        <authorList>
            <person name="Sun Q."/>
            <person name="Zhou Y."/>
        </authorList>
    </citation>
    <scope>NUCLEOTIDE SEQUENCE</scope>
    <source>
        <strain evidence="2">CGMCC 1.15425</strain>
    </source>
</reference>
<feature type="region of interest" description="Disordered" evidence="1">
    <location>
        <begin position="128"/>
        <end position="148"/>
    </location>
</feature>
<sequence length="148" mass="16231">MEGKRLSDLKNLEQDIDTIESGYEFLLAYAAQGRPPHVEAEHPTPHVGPTLKDMLAAMNNVTSALAGSDHEYEQVIVEDIRKASAALKFVIDQPKMSSELIDNLNASIHLRAVLTDCFLYSEVFRPSAGETAEPTDGDTKGKGMWTEA</sequence>
<dbReference type="AlphaFoldDB" id="A0A916QN03"/>
<dbReference type="Proteomes" id="UP000627715">
    <property type="component" value="Unassembled WGS sequence"/>
</dbReference>
<gene>
    <name evidence="2" type="ORF">GCM10011403_24860</name>
</gene>
<evidence type="ECO:0000313" key="2">
    <source>
        <dbReference type="EMBL" id="GFZ80575.1"/>
    </source>
</evidence>
<comment type="caution">
    <text evidence="2">The sequence shown here is derived from an EMBL/GenBank/DDBJ whole genome shotgun (WGS) entry which is preliminary data.</text>
</comment>
<evidence type="ECO:0000256" key="1">
    <source>
        <dbReference type="SAM" id="MobiDB-lite"/>
    </source>
</evidence>